<evidence type="ECO:0000313" key="3">
    <source>
        <dbReference type="Proteomes" id="UP000712600"/>
    </source>
</evidence>
<name>A0A8S9RN77_BRACR</name>
<organism evidence="2 3">
    <name type="scientific">Brassica cretica</name>
    <name type="common">Mustard</name>
    <dbReference type="NCBI Taxonomy" id="69181"/>
    <lineage>
        <taxon>Eukaryota</taxon>
        <taxon>Viridiplantae</taxon>
        <taxon>Streptophyta</taxon>
        <taxon>Embryophyta</taxon>
        <taxon>Tracheophyta</taxon>
        <taxon>Spermatophyta</taxon>
        <taxon>Magnoliopsida</taxon>
        <taxon>eudicotyledons</taxon>
        <taxon>Gunneridae</taxon>
        <taxon>Pentapetalae</taxon>
        <taxon>rosids</taxon>
        <taxon>malvids</taxon>
        <taxon>Brassicales</taxon>
        <taxon>Brassicaceae</taxon>
        <taxon>Brassiceae</taxon>
        <taxon>Brassica</taxon>
    </lineage>
</organism>
<sequence>MSDGQILRTHGQVLSALVENLARNSTTPSPEKLHQTGVIDLGQSSQNKPSKSKPCRKKKTVTIDEIFPDPIPKSTEEDHDFKVVADSEDEEQQSQDDMQDQIATDSEDETQQHDGNCPDLMELKRLSLCKKSWNNV</sequence>
<feature type="compositionally biased region" description="Basic and acidic residues" evidence="1">
    <location>
        <begin position="74"/>
        <end position="85"/>
    </location>
</feature>
<dbReference type="OrthoDB" id="10321206at2759"/>
<dbReference type="EMBL" id="QGKX02000095">
    <property type="protein sequence ID" value="KAF3574724.1"/>
    <property type="molecule type" value="Genomic_DNA"/>
</dbReference>
<protein>
    <submittedName>
        <fullName evidence="2">Uncharacterized protein</fullName>
    </submittedName>
</protein>
<dbReference type="AlphaFoldDB" id="A0A8S9RN77"/>
<evidence type="ECO:0000313" key="2">
    <source>
        <dbReference type="EMBL" id="KAF3574724.1"/>
    </source>
</evidence>
<evidence type="ECO:0000256" key="1">
    <source>
        <dbReference type="SAM" id="MobiDB-lite"/>
    </source>
</evidence>
<feature type="region of interest" description="Disordered" evidence="1">
    <location>
        <begin position="21"/>
        <end position="120"/>
    </location>
</feature>
<comment type="caution">
    <text evidence="2">The sequence shown here is derived from an EMBL/GenBank/DDBJ whole genome shotgun (WGS) entry which is preliminary data.</text>
</comment>
<feature type="compositionally biased region" description="Acidic residues" evidence="1">
    <location>
        <begin position="86"/>
        <end position="109"/>
    </location>
</feature>
<gene>
    <name evidence="2" type="ORF">F2Q69_00059089</name>
</gene>
<proteinExistence type="predicted"/>
<accession>A0A8S9RN77</accession>
<reference evidence="2" key="1">
    <citation type="submission" date="2019-12" db="EMBL/GenBank/DDBJ databases">
        <title>Genome sequencing and annotation of Brassica cretica.</title>
        <authorList>
            <person name="Studholme D.J."/>
            <person name="Sarris P."/>
        </authorList>
    </citation>
    <scope>NUCLEOTIDE SEQUENCE</scope>
    <source>
        <strain evidence="2">PFS-109/04</strain>
        <tissue evidence="2">Leaf</tissue>
    </source>
</reference>
<feature type="compositionally biased region" description="Basic residues" evidence="1">
    <location>
        <begin position="50"/>
        <end position="60"/>
    </location>
</feature>
<dbReference type="Proteomes" id="UP000712600">
    <property type="component" value="Unassembled WGS sequence"/>
</dbReference>